<gene>
    <name evidence="2" type="ORF">MOMUL_06090</name>
</gene>
<keyword evidence="1" id="KW-1133">Transmembrane helix</keyword>
<dbReference type="Proteomes" id="UP000075670">
    <property type="component" value="Unassembled WGS sequence"/>
</dbReference>
<dbReference type="EMBL" id="LTBC01000001">
    <property type="protein sequence ID" value="KYH33891.1"/>
    <property type="molecule type" value="Genomic_DNA"/>
</dbReference>
<feature type="transmembrane region" description="Helical" evidence="1">
    <location>
        <begin position="127"/>
        <end position="151"/>
    </location>
</feature>
<proteinExistence type="predicted"/>
<keyword evidence="1" id="KW-0812">Transmembrane</keyword>
<comment type="caution">
    <text evidence="2">The sequence shown here is derived from an EMBL/GenBank/DDBJ whole genome shotgun (WGS) entry which is preliminary data.</text>
</comment>
<reference evidence="2 3" key="1">
    <citation type="submission" date="2016-02" db="EMBL/GenBank/DDBJ databases">
        <title>Genome sequence of Moorella mulderi DSM 14980.</title>
        <authorList>
            <person name="Poehlein A."/>
            <person name="Daniel R."/>
        </authorList>
    </citation>
    <scope>NUCLEOTIDE SEQUENCE [LARGE SCALE GENOMIC DNA]</scope>
    <source>
        <strain evidence="2 3">DSM 14980</strain>
    </source>
</reference>
<sequence>MLNYLDLLLLLLLALGAWRGYRLGFVNLVAGWISYLVAGLAAALYARPLAAALDQAWHLTSRWGNRLAPLLPLPRPVLSQPLGTAATRQLEILLNGTPLPGMIKQSLLEGLENVSGGTVGQALAGQLVFLGLELITLVVLFYGSLFLLRRLARWGTMGINMAPAGLVNRGLGLALGLLGQVFWLALLVGMLRSLLALPAMTAAPGFVPLARQLYNSGMAFQLGNFYDWLAGLLHTLI</sequence>
<keyword evidence="1" id="KW-0472">Membrane</keyword>
<dbReference type="OrthoDB" id="1724192at2"/>
<keyword evidence="3" id="KW-1185">Reference proteome</keyword>
<evidence type="ECO:0000313" key="3">
    <source>
        <dbReference type="Proteomes" id="UP000075670"/>
    </source>
</evidence>
<organism evidence="2 3">
    <name type="scientific">Moorella mulderi DSM 14980</name>
    <dbReference type="NCBI Taxonomy" id="1122241"/>
    <lineage>
        <taxon>Bacteria</taxon>
        <taxon>Bacillati</taxon>
        <taxon>Bacillota</taxon>
        <taxon>Clostridia</taxon>
        <taxon>Neomoorellales</taxon>
        <taxon>Neomoorellaceae</taxon>
        <taxon>Neomoorella</taxon>
    </lineage>
</organism>
<accession>A0A151B1U9</accession>
<evidence type="ECO:0000256" key="1">
    <source>
        <dbReference type="SAM" id="Phobius"/>
    </source>
</evidence>
<feature type="transmembrane region" description="Helical" evidence="1">
    <location>
        <begin position="32"/>
        <end position="53"/>
    </location>
</feature>
<dbReference type="AlphaFoldDB" id="A0A151B1U9"/>
<dbReference type="RefSeq" id="WP_062281246.1">
    <property type="nucleotide sequence ID" value="NZ_LTBC01000001.1"/>
</dbReference>
<feature type="transmembrane region" description="Helical" evidence="1">
    <location>
        <begin position="171"/>
        <end position="191"/>
    </location>
</feature>
<protein>
    <submittedName>
        <fullName evidence="2">Colicin V production protein</fullName>
    </submittedName>
</protein>
<dbReference type="PATRIC" id="fig|1122241.3.peg.643"/>
<name>A0A151B1U9_9FIRM</name>
<evidence type="ECO:0000313" key="2">
    <source>
        <dbReference type="EMBL" id="KYH33891.1"/>
    </source>
</evidence>